<feature type="region of interest" description="Disordered" evidence="1">
    <location>
        <begin position="194"/>
        <end position="223"/>
    </location>
</feature>
<dbReference type="AlphaFoldDB" id="A0A9P5TUV6"/>
<protein>
    <submittedName>
        <fullName evidence="2">Uncharacterized protein</fullName>
    </submittedName>
</protein>
<feature type="compositionally biased region" description="Low complexity" evidence="1">
    <location>
        <begin position="256"/>
        <end position="265"/>
    </location>
</feature>
<dbReference type="EMBL" id="JADNYJ010000003">
    <property type="protein sequence ID" value="KAF8912162.1"/>
    <property type="molecule type" value="Genomic_DNA"/>
</dbReference>
<sequence length="348" mass="37873">MYRSVLVDDTDSGIQYIGSWFADTGTLDNIGNFGPPYKSTLHGINQMEVSPTISKVVITGTVQFPAPSGATSSNPSWATSANQQTFWFDYIQYIPSVTVNLANSDLSTSLTWVGFYDNSLSLSATTATYSVDDQNPVPFNLNGVAAQGSGIQDNQILFQTPQLSAGKHTIQVVYQGNNQTAPLSLYILEIQGEGGSGSPNATSTSSGGATSVSSGPQGYHLLSNRHPANQSLLKPKLCFQPQKQQHGSHHRRSPRRAGPSRPLPLLTCTKETFKSPKFIHPADPYPPPHLNPNTNPNSKRMTQTAISTRDNIQAFFRLYPNSVTRDQDSGLRFPEQTLEVLPPDYTLV</sequence>
<organism evidence="2 3">
    <name type="scientific">Gymnopilus junonius</name>
    <name type="common">Spectacular rustgill mushroom</name>
    <name type="synonym">Gymnopilus spectabilis subsp. junonius</name>
    <dbReference type="NCBI Taxonomy" id="109634"/>
    <lineage>
        <taxon>Eukaryota</taxon>
        <taxon>Fungi</taxon>
        <taxon>Dikarya</taxon>
        <taxon>Basidiomycota</taxon>
        <taxon>Agaricomycotina</taxon>
        <taxon>Agaricomycetes</taxon>
        <taxon>Agaricomycetidae</taxon>
        <taxon>Agaricales</taxon>
        <taxon>Agaricineae</taxon>
        <taxon>Hymenogastraceae</taxon>
        <taxon>Gymnopilus</taxon>
    </lineage>
</organism>
<evidence type="ECO:0000256" key="1">
    <source>
        <dbReference type="SAM" id="MobiDB-lite"/>
    </source>
</evidence>
<comment type="caution">
    <text evidence="2">The sequence shown here is derived from an EMBL/GenBank/DDBJ whole genome shotgun (WGS) entry which is preliminary data.</text>
</comment>
<dbReference type="OrthoDB" id="3052647at2759"/>
<proteinExistence type="predicted"/>
<feature type="region of interest" description="Disordered" evidence="1">
    <location>
        <begin position="240"/>
        <end position="265"/>
    </location>
</feature>
<gene>
    <name evidence="2" type="ORF">CPB84DRAFT_1742776</name>
</gene>
<dbReference type="Gene3D" id="2.60.120.260">
    <property type="entry name" value="Galactose-binding domain-like"/>
    <property type="match status" value="1"/>
</dbReference>
<accession>A0A9P5TUV6</accession>
<feature type="compositionally biased region" description="Basic residues" evidence="1">
    <location>
        <begin position="246"/>
        <end position="255"/>
    </location>
</feature>
<evidence type="ECO:0000313" key="2">
    <source>
        <dbReference type="EMBL" id="KAF8912162.1"/>
    </source>
</evidence>
<feature type="compositionally biased region" description="Low complexity" evidence="1">
    <location>
        <begin position="198"/>
        <end position="216"/>
    </location>
</feature>
<reference evidence="2" key="1">
    <citation type="submission" date="2020-11" db="EMBL/GenBank/DDBJ databases">
        <authorList>
            <consortium name="DOE Joint Genome Institute"/>
            <person name="Ahrendt S."/>
            <person name="Riley R."/>
            <person name="Andreopoulos W."/>
            <person name="LaButti K."/>
            <person name="Pangilinan J."/>
            <person name="Ruiz-duenas F.J."/>
            <person name="Barrasa J.M."/>
            <person name="Sanchez-Garcia M."/>
            <person name="Camarero S."/>
            <person name="Miyauchi S."/>
            <person name="Serrano A."/>
            <person name="Linde D."/>
            <person name="Babiker R."/>
            <person name="Drula E."/>
            <person name="Ayuso-Fernandez I."/>
            <person name="Pacheco R."/>
            <person name="Padilla G."/>
            <person name="Ferreira P."/>
            <person name="Barriuso J."/>
            <person name="Kellner H."/>
            <person name="Castanera R."/>
            <person name="Alfaro M."/>
            <person name="Ramirez L."/>
            <person name="Pisabarro A.G."/>
            <person name="Kuo A."/>
            <person name="Tritt A."/>
            <person name="Lipzen A."/>
            <person name="He G."/>
            <person name="Yan M."/>
            <person name="Ng V."/>
            <person name="Cullen D."/>
            <person name="Martin F."/>
            <person name="Rosso M.-N."/>
            <person name="Henrissat B."/>
            <person name="Hibbett D."/>
            <person name="Martinez A.T."/>
            <person name="Grigoriev I.V."/>
        </authorList>
    </citation>
    <scope>NUCLEOTIDE SEQUENCE</scope>
    <source>
        <strain evidence="2">AH 44721</strain>
    </source>
</reference>
<dbReference type="Proteomes" id="UP000724874">
    <property type="component" value="Unassembled WGS sequence"/>
</dbReference>
<evidence type="ECO:0000313" key="3">
    <source>
        <dbReference type="Proteomes" id="UP000724874"/>
    </source>
</evidence>
<name>A0A9P5TUV6_GYMJU</name>
<feature type="region of interest" description="Disordered" evidence="1">
    <location>
        <begin position="281"/>
        <end position="300"/>
    </location>
</feature>
<keyword evidence="3" id="KW-1185">Reference proteome</keyword>